<dbReference type="STRING" id="158500.BES08_00890"/>
<dbReference type="Pfam" id="PF00676">
    <property type="entry name" value="E1_dh"/>
    <property type="match status" value="1"/>
</dbReference>
<evidence type="ECO:0000256" key="3">
    <source>
        <dbReference type="ARBA" id="ARBA00023052"/>
    </source>
</evidence>
<name>A0A031K5C6_9SPHN</name>
<comment type="cofactor">
    <cofactor evidence="1">
        <name>thiamine diphosphate</name>
        <dbReference type="ChEBI" id="CHEBI:58937"/>
    </cofactor>
</comment>
<dbReference type="PANTHER" id="PTHR11516:SF60">
    <property type="entry name" value="PYRUVATE DEHYDROGENASE E1 COMPONENT SUBUNIT ALPHA"/>
    <property type="match status" value="1"/>
</dbReference>
<keyword evidence="3" id="KW-0786">Thiamine pyrophosphate</keyword>
<evidence type="ECO:0000256" key="4">
    <source>
        <dbReference type="ARBA" id="ARBA00025211"/>
    </source>
</evidence>
<feature type="domain" description="Dehydrogenase E1 component" evidence="6">
    <location>
        <begin position="13"/>
        <end position="319"/>
    </location>
</feature>
<dbReference type="CDD" id="cd02000">
    <property type="entry name" value="TPP_E1_PDC_ADC_BCADC"/>
    <property type="match status" value="1"/>
</dbReference>
<reference evidence="7 8" key="1">
    <citation type="submission" date="2014-03" db="EMBL/GenBank/DDBJ databases">
        <title>Whole genome sequence of Novosphingobium resinovorum KF1.</title>
        <authorList>
            <person name="Gan H.M."/>
            <person name="Gan H.Y."/>
            <person name="Chew T.H."/>
            <person name="Savka M.A."/>
        </authorList>
    </citation>
    <scope>NUCLEOTIDE SEQUENCE [LARGE SCALE GENOMIC DNA]</scope>
    <source>
        <strain evidence="7 8">KF1</strain>
    </source>
</reference>
<sequence length="329" mass="35840">MQLNREALTRAYRQMKLIREFEERLHEEIQTGEIAGFTHLYSGQEAVAVGVCEHLTPRDKIVSTHRGHGHCLAKGCDLDGMMKEIWGSQDGLCNGKGGSMHIADIDKGMLGANGIVGAGAPIAVGAAISNKIDGPDENGKLAVSIAFSGDGACNQGTTFEAMNLAVVTNAPAIFVFENNHYSEHTGVDYAVGTTKDIASRAEAFGMKVWRGDGTDFFAVYDTFREVLEYVRTPGNGPAAVEFDTERFFGHFEGDPQRYRGDGELDRLRAERDCLKIFRASVTGAKLLEDVDLDTIDTESLKAIEDAVQASRAAPRPQPENVLENVYISY</sequence>
<dbReference type="PANTHER" id="PTHR11516">
    <property type="entry name" value="PYRUVATE DEHYDROGENASE E1 COMPONENT, ALPHA SUBUNIT BACTERIAL AND ORGANELLAR"/>
    <property type="match status" value="1"/>
</dbReference>
<dbReference type="EMBL" id="JFYZ01000001">
    <property type="protein sequence ID" value="EZP84409.1"/>
    <property type="molecule type" value="Genomic_DNA"/>
</dbReference>
<evidence type="ECO:0000256" key="5">
    <source>
        <dbReference type="ARBA" id="ARBA00051231"/>
    </source>
</evidence>
<evidence type="ECO:0000313" key="8">
    <source>
        <dbReference type="Proteomes" id="UP000024329"/>
    </source>
</evidence>
<dbReference type="InterPro" id="IPR029061">
    <property type="entry name" value="THDP-binding"/>
</dbReference>
<evidence type="ECO:0000256" key="1">
    <source>
        <dbReference type="ARBA" id="ARBA00001964"/>
    </source>
</evidence>
<dbReference type="Gene3D" id="3.40.50.970">
    <property type="match status" value="1"/>
</dbReference>
<dbReference type="EC" id="1.2.4.1" evidence="7"/>
<dbReference type="RefSeq" id="WP_036522520.1">
    <property type="nucleotide sequence ID" value="NZ_JFYZ01000001.1"/>
</dbReference>
<evidence type="ECO:0000256" key="2">
    <source>
        <dbReference type="ARBA" id="ARBA00023002"/>
    </source>
</evidence>
<protein>
    <submittedName>
        <fullName evidence="7">Pyruvate dehydrogenase E1 component subunit alpha</fullName>
        <ecNumber evidence="7">1.2.4.1</ecNumber>
    </submittedName>
</protein>
<evidence type="ECO:0000259" key="6">
    <source>
        <dbReference type="Pfam" id="PF00676"/>
    </source>
</evidence>
<dbReference type="InterPro" id="IPR050642">
    <property type="entry name" value="PDH_E1_Alpha_Subunit"/>
</dbReference>
<comment type="function">
    <text evidence="4">The pyruvate dehydrogenase complex catalyzes the overall conversion of pyruvate to acetyl-CoA and CO(2). It contains multiple copies of three enzymatic components: pyruvate dehydrogenase (E1), dihydrolipoamide acetyltransferase (E2) and lipoamide dehydrogenase (E3).</text>
</comment>
<dbReference type="eggNOG" id="COG1071">
    <property type="taxonomic scope" value="Bacteria"/>
</dbReference>
<organism evidence="7 8">
    <name type="scientific">Novosphingobium resinovorum</name>
    <dbReference type="NCBI Taxonomy" id="158500"/>
    <lineage>
        <taxon>Bacteria</taxon>
        <taxon>Pseudomonadati</taxon>
        <taxon>Pseudomonadota</taxon>
        <taxon>Alphaproteobacteria</taxon>
        <taxon>Sphingomonadales</taxon>
        <taxon>Sphingomonadaceae</taxon>
        <taxon>Novosphingobium</taxon>
    </lineage>
</organism>
<dbReference type="PATRIC" id="fig|158500.4.peg.168"/>
<dbReference type="SUPFAM" id="SSF52518">
    <property type="entry name" value="Thiamin diphosphate-binding fold (THDP-binding)"/>
    <property type="match status" value="1"/>
</dbReference>
<dbReference type="AlphaFoldDB" id="A0A031K5C6"/>
<evidence type="ECO:0000313" key="7">
    <source>
        <dbReference type="EMBL" id="EZP84409.1"/>
    </source>
</evidence>
<dbReference type="GO" id="GO:0006086">
    <property type="term" value="P:pyruvate decarboxylation to acetyl-CoA"/>
    <property type="evidence" value="ECO:0007669"/>
    <property type="project" value="TreeGrafter"/>
</dbReference>
<proteinExistence type="predicted"/>
<keyword evidence="2 7" id="KW-0560">Oxidoreductase</keyword>
<comment type="catalytic activity">
    <reaction evidence="5">
        <text>N(6)-[(R)-lipoyl]-L-lysyl-[protein] + pyruvate + H(+) = N(6)-[(R)-S(8)-acetyldihydrolipoyl]-L-lysyl-[protein] + CO2</text>
        <dbReference type="Rhea" id="RHEA:19189"/>
        <dbReference type="Rhea" id="RHEA-COMP:10474"/>
        <dbReference type="Rhea" id="RHEA-COMP:10478"/>
        <dbReference type="ChEBI" id="CHEBI:15361"/>
        <dbReference type="ChEBI" id="CHEBI:15378"/>
        <dbReference type="ChEBI" id="CHEBI:16526"/>
        <dbReference type="ChEBI" id="CHEBI:83099"/>
        <dbReference type="ChEBI" id="CHEBI:83111"/>
        <dbReference type="EC" id="1.2.4.1"/>
    </reaction>
</comment>
<keyword evidence="7" id="KW-0670">Pyruvate</keyword>
<dbReference type="InterPro" id="IPR001017">
    <property type="entry name" value="DH_E1"/>
</dbReference>
<accession>A0A031K5C6</accession>
<dbReference type="GO" id="GO:0004739">
    <property type="term" value="F:pyruvate dehydrogenase (acetyl-transferring) activity"/>
    <property type="evidence" value="ECO:0007669"/>
    <property type="project" value="UniProtKB-EC"/>
</dbReference>
<dbReference type="Proteomes" id="UP000024329">
    <property type="component" value="Unassembled WGS sequence"/>
</dbReference>
<gene>
    <name evidence="7" type="ORF">BV97_00160</name>
</gene>
<comment type="caution">
    <text evidence="7">The sequence shown here is derived from an EMBL/GenBank/DDBJ whole genome shotgun (WGS) entry which is preliminary data.</text>
</comment>